<dbReference type="Proteomes" id="UP000238916">
    <property type="component" value="Unassembled WGS sequence"/>
</dbReference>
<gene>
    <name evidence="1" type="ORF">SBF1_250003</name>
</gene>
<proteinExistence type="predicted"/>
<name>A0A2U3KP72_9FIRM</name>
<accession>A0A2U3KP72</accession>
<protein>
    <submittedName>
        <fullName evidence="1">Uncharacterized protein</fullName>
    </submittedName>
</protein>
<evidence type="ECO:0000313" key="1">
    <source>
        <dbReference type="EMBL" id="SPF41400.1"/>
    </source>
</evidence>
<sequence>MSAVSKQIIDMLDMLPESEQELAFEMIKRIVLAWDSDFTKLTPLEREKLTQSEKEIANGEIVSHSDIDWN</sequence>
<dbReference type="EMBL" id="OMOF01000168">
    <property type="protein sequence ID" value="SPF41400.1"/>
    <property type="molecule type" value="Genomic_DNA"/>
</dbReference>
<reference evidence="2" key="1">
    <citation type="submission" date="2018-02" db="EMBL/GenBank/DDBJ databases">
        <authorList>
            <person name="Hausmann B."/>
        </authorList>
    </citation>
    <scope>NUCLEOTIDE SEQUENCE [LARGE SCALE GENOMIC DNA]</scope>
    <source>
        <strain evidence="2">Peat soil MAG SbF1</strain>
    </source>
</reference>
<organism evidence="1 2">
    <name type="scientific">Candidatus Desulfosporosinus infrequens</name>
    <dbReference type="NCBI Taxonomy" id="2043169"/>
    <lineage>
        <taxon>Bacteria</taxon>
        <taxon>Bacillati</taxon>
        <taxon>Bacillota</taxon>
        <taxon>Clostridia</taxon>
        <taxon>Eubacteriales</taxon>
        <taxon>Desulfitobacteriaceae</taxon>
        <taxon>Desulfosporosinus</taxon>
    </lineage>
</organism>
<evidence type="ECO:0000313" key="2">
    <source>
        <dbReference type="Proteomes" id="UP000238916"/>
    </source>
</evidence>
<dbReference type="AlphaFoldDB" id="A0A2U3KP72"/>
<dbReference type="OrthoDB" id="1799023at2"/>